<name>A0A7C9DP38_OPUST</name>
<keyword evidence="1" id="KW-1133">Transmembrane helix</keyword>
<keyword evidence="1" id="KW-0812">Transmembrane</keyword>
<reference evidence="2" key="1">
    <citation type="journal article" date="2013" name="J. Plant Res.">
        <title>Effect of fungi and light on seed germination of three Opuntia species from semiarid lands of central Mexico.</title>
        <authorList>
            <person name="Delgado-Sanchez P."/>
            <person name="Jimenez-Bremont J.F."/>
            <person name="Guerrero-Gonzalez Mde L."/>
            <person name="Flores J."/>
        </authorList>
    </citation>
    <scope>NUCLEOTIDE SEQUENCE</scope>
    <source>
        <tissue evidence="2">Cladode</tissue>
    </source>
</reference>
<dbReference type="AlphaFoldDB" id="A0A7C9DP38"/>
<dbReference type="EMBL" id="GISG01151451">
    <property type="protein sequence ID" value="MBA4647662.1"/>
    <property type="molecule type" value="Transcribed_RNA"/>
</dbReference>
<evidence type="ECO:0000313" key="2">
    <source>
        <dbReference type="EMBL" id="MBA4647662.1"/>
    </source>
</evidence>
<reference evidence="2" key="2">
    <citation type="submission" date="2020-07" db="EMBL/GenBank/DDBJ databases">
        <authorList>
            <person name="Vera ALvarez R."/>
            <person name="Arias-Moreno D.M."/>
            <person name="Jimenez-Jacinto V."/>
            <person name="Jimenez-Bremont J.F."/>
            <person name="Swaminathan K."/>
            <person name="Moose S.P."/>
            <person name="Guerrero-Gonzalez M.L."/>
            <person name="Marino-Ramirez L."/>
            <person name="Landsman D."/>
            <person name="Rodriguez-Kessler M."/>
            <person name="Delgado-Sanchez P."/>
        </authorList>
    </citation>
    <scope>NUCLEOTIDE SEQUENCE</scope>
    <source>
        <tissue evidence="2">Cladode</tissue>
    </source>
</reference>
<evidence type="ECO:0000256" key="1">
    <source>
        <dbReference type="SAM" id="Phobius"/>
    </source>
</evidence>
<sequence>MLHKVMTTIFFLLKYIIKTLLIIYTVYLKKDYQECQIAFLKPLHKTYILKKRKMSPVPWTCPSQELSPFLFCPKHPQIPMNMCRVHRTQAYNIGAAQKGDDSFEFKAHTVRVQAMNASRQEEC</sequence>
<keyword evidence="1" id="KW-0472">Membrane</keyword>
<protein>
    <submittedName>
        <fullName evidence="2">Uncharacterized protein</fullName>
    </submittedName>
</protein>
<feature type="transmembrane region" description="Helical" evidence="1">
    <location>
        <begin position="6"/>
        <end position="27"/>
    </location>
</feature>
<organism evidence="2">
    <name type="scientific">Opuntia streptacantha</name>
    <name type="common">Prickly pear cactus</name>
    <name type="synonym">Opuntia cardona</name>
    <dbReference type="NCBI Taxonomy" id="393608"/>
    <lineage>
        <taxon>Eukaryota</taxon>
        <taxon>Viridiplantae</taxon>
        <taxon>Streptophyta</taxon>
        <taxon>Embryophyta</taxon>
        <taxon>Tracheophyta</taxon>
        <taxon>Spermatophyta</taxon>
        <taxon>Magnoliopsida</taxon>
        <taxon>eudicotyledons</taxon>
        <taxon>Gunneridae</taxon>
        <taxon>Pentapetalae</taxon>
        <taxon>Caryophyllales</taxon>
        <taxon>Cactineae</taxon>
        <taxon>Cactaceae</taxon>
        <taxon>Opuntioideae</taxon>
        <taxon>Opuntia</taxon>
    </lineage>
</organism>
<proteinExistence type="predicted"/>
<accession>A0A7C9DP38</accession>